<dbReference type="GO" id="GO:0008458">
    <property type="term" value="F:carnitine O-octanoyltransferase activity"/>
    <property type="evidence" value="ECO:0007669"/>
    <property type="project" value="TreeGrafter"/>
</dbReference>
<dbReference type="InterPro" id="IPR000542">
    <property type="entry name" value="Carn_acyl_trans"/>
</dbReference>
<keyword evidence="2" id="KW-0808">Transferase</keyword>
<name>A0AAN8XJW9_HALRR</name>
<evidence type="ECO:0000256" key="4">
    <source>
        <dbReference type="PIRSR" id="PIRSR600542-1"/>
    </source>
</evidence>
<dbReference type="InterPro" id="IPR039551">
    <property type="entry name" value="Cho/carn_acyl_trans"/>
</dbReference>
<evidence type="ECO:0000256" key="2">
    <source>
        <dbReference type="ARBA" id="ARBA00022679"/>
    </source>
</evidence>
<dbReference type="PANTHER" id="PTHR22589">
    <property type="entry name" value="CARNITINE O-ACYLTRANSFERASE"/>
    <property type="match status" value="1"/>
</dbReference>
<feature type="domain" description="Choline/carnitine acyltransferase" evidence="5">
    <location>
        <begin position="2"/>
        <end position="317"/>
    </location>
</feature>
<comment type="caution">
    <text evidence="6">The sequence shown here is derived from an EMBL/GenBank/DDBJ whole genome shotgun (WGS) entry which is preliminary data.</text>
</comment>
<dbReference type="EMBL" id="JAXCGZ010002239">
    <property type="protein sequence ID" value="KAK7084161.1"/>
    <property type="molecule type" value="Genomic_DNA"/>
</dbReference>
<dbReference type="AlphaFoldDB" id="A0AAN8XJW9"/>
<accession>A0AAN8XJW9</accession>
<dbReference type="InterPro" id="IPR042231">
    <property type="entry name" value="Cho/carn_acyl_trans_2"/>
</dbReference>
<keyword evidence="3" id="KW-0012">Acyltransferase</keyword>
<evidence type="ECO:0000256" key="3">
    <source>
        <dbReference type="ARBA" id="ARBA00023315"/>
    </source>
</evidence>
<dbReference type="InterPro" id="IPR023213">
    <property type="entry name" value="CAT-like_dom_sf"/>
</dbReference>
<keyword evidence="7" id="KW-1185">Reference proteome</keyword>
<evidence type="ECO:0000313" key="7">
    <source>
        <dbReference type="Proteomes" id="UP001381693"/>
    </source>
</evidence>
<feature type="active site" description="Proton acceptor" evidence="4">
    <location>
        <position position="112"/>
    </location>
</feature>
<dbReference type="Pfam" id="PF00755">
    <property type="entry name" value="Carn_acyltransf"/>
    <property type="match status" value="1"/>
</dbReference>
<proteinExistence type="inferred from homology"/>
<comment type="similarity">
    <text evidence="1">Belongs to the carnitine/choline acetyltransferase family.</text>
</comment>
<dbReference type="GO" id="GO:0005777">
    <property type="term" value="C:peroxisome"/>
    <property type="evidence" value="ECO:0007669"/>
    <property type="project" value="TreeGrafter"/>
</dbReference>
<evidence type="ECO:0000256" key="1">
    <source>
        <dbReference type="ARBA" id="ARBA00005232"/>
    </source>
</evidence>
<dbReference type="PANTHER" id="PTHR22589:SF67">
    <property type="entry name" value="PEROXISOMAL CARNITINE O-OCTANOYLTRANSFERASE"/>
    <property type="match status" value="1"/>
</dbReference>
<dbReference type="Gene3D" id="3.30.559.10">
    <property type="entry name" value="Chloramphenicol acetyltransferase-like domain"/>
    <property type="match status" value="1"/>
</dbReference>
<sequence length="319" mass="36563">MTAPELQVQLTHIRKVSDELGVGPCVSVLTCDRRDKWAENRDWLRSVSIDNVKTLELIESSMFAFVLDDSTPQDFQQLCWEGLCGDTTNRWADKSVTAIMTRNGCGTVNNDHTPYDAMASVVFCHYQIMLLEEIGGKWHGKKEVRNFPLPTLVHFDLDSRMVRAISEAKKTSSDYVNNVDVVYSTVHDYGKDFMKAQKLHPDAYVQMALQFAYYRLHKKFAPTYETATTRQFHHGRTETMRSCTMEAVDFVLKMLDPKASVAEKRHKLIHAVDTHRSLVKMCEDNEGVDRHLFGLYVTALENGMEIPELFLDPAFTKRL</sequence>
<evidence type="ECO:0000313" key="6">
    <source>
        <dbReference type="EMBL" id="KAK7084161.1"/>
    </source>
</evidence>
<reference evidence="6 7" key="1">
    <citation type="submission" date="2023-11" db="EMBL/GenBank/DDBJ databases">
        <title>Halocaridina rubra genome assembly.</title>
        <authorList>
            <person name="Smith C."/>
        </authorList>
    </citation>
    <scope>NUCLEOTIDE SEQUENCE [LARGE SCALE GENOMIC DNA]</scope>
    <source>
        <strain evidence="6">EP-1</strain>
        <tissue evidence="6">Whole</tissue>
    </source>
</reference>
<gene>
    <name evidence="6" type="ORF">SK128_027304</name>
</gene>
<dbReference type="Gene3D" id="3.30.559.70">
    <property type="entry name" value="Choline/Carnitine o-acyltransferase, domain 2"/>
    <property type="match status" value="1"/>
</dbReference>
<dbReference type="SUPFAM" id="SSF52777">
    <property type="entry name" value="CoA-dependent acyltransferases"/>
    <property type="match status" value="2"/>
</dbReference>
<evidence type="ECO:0000259" key="5">
    <source>
        <dbReference type="Pfam" id="PF00755"/>
    </source>
</evidence>
<organism evidence="6 7">
    <name type="scientific">Halocaridina rubra</name>
    <name type="common">Hawaiian red shrimp</name>
    <dbReference type="NCBI Taxonomy" id="373956"/>
    <lineage>
        <taxon>Eukaryota</taxon>
        <taxon>Metazoa</taxon>
        <taxon>Ecdysozoa</taxon>
        <taxon>Arthropoda</taxon>
        <taxon>Crustacea</taxon>
        <taxon>Multicrustacea</taxon>
        <taxon>Malacostraca</taxon>
        <taxon>Eumalacostraca</taxon>
        <taxon>Eucarida</taxon>
        <taxon>Decapoda</taxon>
        <taxon>Pleocyemata</taxon>
        <taxon>Caridea</taxon>
        <taxon>Atyoidea</taxon>
        <taxon>Atyidae</taxon>
        <taxon>Halocaridina</taxon>
    </lineage>
</organism>
<protein>
    <recommendedName>
        <fullName evidence="5">Choline/carnitine acyltransferase domain-containing protein</fullName>
    </recommendedName>
</protein>
<dbReference type="Proteomes" id="UP001381693">
    <property type="component" value="Unassembled WGS sequence"/>
</dbReference>